<dbReference type="AlphaFoldDB" id="A0A229P0M8"/>
<feature type="domain" description="DUF218" evidence="2">
    <location>
        <begin position="40"/>
        <end position="166"/>
    </location>
</feature>
<dbReference type="PANTHER" id="PTHR30336:SF20">
    <property type="entry name" value="DUF218 DOMAIN-CONTAINING PROTEIN"/>
    <property type="match status" value="1"/>
</dbReference>
<dbReference type="RefSeq" id="WP_089522554.1">
    <property type="nucleotide sequence ID" value="NZ_NMUQ01000001.1"/>
</dbReference>
<accession>A0A229P0M8</accession>
<dbReference type="InterPro" id="IPR014729">
    <property type="entry name" value="Rossmann-like_a/b/a_fold"/>
</dbReference>
<protein>
    <recommendedName>
        <fullName evidence="2">DUF218 domain-containing protein</fullName>
    </recommendedName>
</protein>
<evidence type="ECO:0000313" key="3">
    <source>
        <dbReference type="EMBL" id="OXM15475.1"/>
    </source>
</evidence>
<dbReference type="Pfam" id="PF02698">
    <property type="entry name" value="DUF218"/>
    <property type="match status" value="1"/>
</dbReference>
<dbReference type="Gene3D" id="3.40.50.620">
    <property type="entry name" value="HUPs"/>
    <property type="match status" value="1"/>
</dbReference>
<dbReference type="OrthoDB" id="9782395at2"/>
<dbReference type="Proteomes" id="UP000215145">
    <property type="component" value="Unassembled WGS sequence"/>
</dbReference>
<keyword evidence="1" id="KW-0812">Transmembrane</keyword>
<proteinExistence type="predicted"/>
<keyword evidence="1" id="KW-0472">Membrane</keyword>
<evidence type="ECO:0000256" key="1">
    <source>
        <dbReference type="SAM" id="Phobius"/>
    </source>
</evidence>
<dbReference type="InterPro" id="IPR003848">
    <property type="entry name" value="DUF218"/>
</dbReference>
<keyword evidence="4" id="KW-1185">Reference proteome</keyword>
<dbReference type="PANTHER" id="PTHR30336">
    <property type="entry name" value="INNER MEMBRANE PROTEIN, PROBABLE PERMEASE"/>
    <property type="match status" value="1"/>
</dbReference>
<reference evidence="3 4" key="1">
    <citation type="submission" date="2017-07" db="EMBL/GenBank/DDBJ databases">
        <title>Paenibacillus herberti R33 genome sequencing and assembly.</title>
        <authorList>
            <person name="Su W."/>
        </authorList>
    </citation>
    <scope>NUCLEOTIDE SEQUENCE [LARGE SCALE GENOMIC DNA]</scope>
    <source>
        <strain evidence="3 4">R33</strain>
    </source>
</reference>
<dbReference type="GO" id="GO:0005886">
    <property type="term" value="C:plasma membrane"/>
    <property type="evidence" value="ECO:0007669"/>
    <property type="project" value="TreeGrafter"/>
</dbReference>
<evidence type="ECO:0000259" key="2">
    <source>
        <dbReference type="Pfam" id="PF02698"/>
    </source>
</evidence>
<comment type="caution">
    <text evidence="3">The sequence shown here is derived from an EMBL/GenBank/DDBJ whole genome shotgun (WGS) entry which is preliminary data.</text>
</comment>
<evidence type="ECO:0000313" key="4">
    <source>
        <dbReference type="Proteomes" id="UP000215145"/>
    </source>
</evidence>
<dbReference type="CDD" id="cd06259">
    <property type="entry name" value="YdcF-like"/>
    <property type="match status" value="1"/>
</dbReference>
<feature type="transmembrane region" description="Helical" evidence="1">
    <location>
        <begin position="9"/>
        <end position="29"/>
    </location>
</feature>
<keyword evidence="1" id="KW-1133">Transmembrane helix</keyword>
<dbReference type="EMBL" id="NMUQ01000001">
    <property type="protein sequence ID" value="OXM15475.1"/>
    <property type="molecule type" value="Genomic_DNA"/>
</dbReference>
<name>A0A229P0M8_9BACL</name>
<gene>
    <name evidence="3" type="ORF">CGZ75_01680</name>
</gene>
<dbReference type="InterPro" id="IPR051599">
    <property type="entry name" value="Cell_Envelope_Assoc"/>
</dbReference>
<sequence>MNFIFIKRFLIVVASLFLWFIIHTTLVIIDGLNDELKPVDVAVVLGNKVEVNGQPSNRLKARLDKSVELYNGGYFTFIIVSGGIGKEGFDEAKVMKSYLIDKGIPEEKIKEDNNGLNSYMTAQNTSQIMNELKLNSVMVITQYFHISRTKLAFKTIGIKEVYSAHAKIFEFRDIYSIIREFPAYYKYLFKYSDLRWSFN</sequence>
<organism evidence="3 4">
    <name type="scientific">Paenibacillus herberti</name>
    <dbReference type="NCBI Taxonomy" id="1619309"/>
    <lineage>
        <taxon>Bacteria</taxon>
        <taxon>Bacillati</taxon>
        <taxon>Bacillota</taxon>
        <taxon>Bacilli</taxon>
        <taxon>Bacillales</taxon>
        <taxon>Paenibacillaceae</taxon>
        <taxon>Paenibacillus</taxon>
    </lineage>
</organism>